<dbReference type="OrthoDB" id="701389at2"/>
<dbReference type="RefSeq" id="WP_136903496.1">
    <property type="nucleotide sequence ID" value="NZ_SUME01000014.1"/>
</dbReference>
<protein>
    <recommendedName>
        <fullName evidence="4">TonB C-terminal domain-containing protein</fullName>
    </recommendedName>
</protein>
<feature type="signal peptide" evidence="1">
    <location>
        <begin position="1"/>
        <end position="18"/>
    </location>
</feature>
<comment type="caution">
    <text evidence="2">The sequence shown here is derived from an EMBL/GenBank/DDBJ whole genome shotgun (WGS) entry which is preliminary data.</text>
</comment>
<keyword evidence="3" id="KW-1185">Reference proteome</keyword>
<sequence length="249" mass="27651">MNYLLCCLLISLSLQCCAQKGKTTNLEKTQASLPDYYGGPYEHYAFVLDGKIIGHSDIVGHVGAIPYKIFPNAVIIEKREYHGVLYLSTSGYNTPPLQYAGDSGSDEPVTLGQDCLCYIADFDTTSKAIAYATELKPQPYEGEIAYLEKLSQIIGLSAENTVQSTFRDSISVQFIVTKTGMLALLEPIGSQKPEHENLLQAIKRHSCTWSLAMNSGRTLLFRRKMTIFYTKDKNGNIQSLDSLAYKYDG</sequence>
<dbReference type="Proteomes" id="UP000306808">
    <property type="component" value="Unassembled WGS sequence"/>
</dbReference>
<reference evidence="2 3" key="1">
    <citation type="submission" date="2019-04" db="EMBL/GenBank/DDBJ databases">
        <title>Sphingobacterium olei sp. nov., isolated from oil-contaminated soil.</title>
        <authorList>
            <person name="Liu B."/>
        </authorList>
    </citation>
    <scope>NUCLEOTIDE SEQUENCE [LARGE SCALE GENOMIC DNA]</scope>
    <source>
        <strain evidence="2 3">HAL-9</strain>
    </source>
</reference>
<gene>
    <name evidence="2" type="ORF">FAZ15_21800</name>
</gene>
<evidence type="ECO:0000313" key="3">
    <source>
        <dbReference type="Proteomes" id="UP000306808"/>
    </source>
</evidence>
<organism evidence="2 3">
    <name type="scientific">Sphingobacterium olei</name>
    <dbReference type="NCBI Taxonomy" id="2571155"/>
    <lineage>
        <taxon>Bacteria</taxon>
        <taxon>Pseudomonadati</taxon>
        <taxon>Bacteroidota</taxon>
        <taxon>Sphingobacteriia</taxon>
        <taxon>Sphingobacteriales</taxon>
        <taxon>Sphingobacteriaceae</taxon>
        <taxon>Sphingobacterium</taxon>
    </lineage>
</organism>
<feature type="chain" id="PRO_5020662404" description="TonB C-terminal domain-containing protein" evidence="1">
    <location>
        <begin position="19"/>
        <end position="249"/>
    </location>
</feature>
<proteinExistence type="predicted"/>
<keyword evidence="1" id="KW-0732">Signal</keyword>
<evidence type="ECO:0000256" key="1">
    <source>
        <dbReference type="SAM" id="SignalP"/>
    </source>
</evidence>
<name>A0A4U0N8T1_9SPHI</name>
<evidence type="ECO:0000313" key="2">
    <source>
        <dbReference type="EMBL" id="TJZ50056.1"/>
    </source>
</evidence>
<evidence type="ECO:0008006" key="4">
    <source>
        <dbReference type="Google" id="ProtNLM"/>
    </source>
</evidence>
<dbReference type="EMBL" id="SUME01000014">
    <property type="protein sequence ID" value="TJZ50056.1"/>
    <property type="molecule type" value="Genomic_DNA"/>
</dbReference>
<accession>A0A4U0N8T1</accession>
<dbReference type="AlphaFoldDB" id="A0A4U0N8T1"/>